<dbReference type="InParanoid" id="A0A1C4YXU7"/>
<gene>
    <name evidence="1" type="ORF">GA0070618_4531</name>
</gene>
<protein>
    <submittedName>
        <fullName evidence="1">Uncharacterized protein</fullName>
    </submittedName>
</protein>
<accession>A0A1C4YXU7</accession>
<organism evidence="1 2">
    <name type="scientific">Micromonospora echinospora</name>
    <name type="common">Micromonospora purpurea</name>
    <dbReference type="NCBI Taxonomy" id="1877"/>
    <lineage>
        <taxon>Bacteria</taxon>
        <taxon>Bacillati</taxon>
        <taxon>Actinomycetota</taxon>
        <taxon>Actinomycetes</taxon>
        <taxon>Micromonosporales</taxon>
        <taxon>Micromonosporaceae</taxon>
        <taxon>Micromonospora</taxon>
    </lineage>
</organism>
<evidence type="ECO:0000313" key="1">
    <source>
        <dbReference type="EMBL" id="SCF25589.1"/>
    </source>
</evidence>
<dbReference type="Proteomes" id="UP000198253">
    <property type="component" value="Chromosome I"/>
</dbReference>
<evidence type="ECO:0000313" key="2">
    <source>
        <dbReference type="Proteomes" id="UP000198253"/>
    </source>
</evidence>
<keyword evidence="2" id="KW-1185">Reference proteome</keyword>
<name>A0A1C4YXU7_MICEC</name>
<dbReference type="EMBL" id="LT607413">
    <property type="protein sequence ID" value="SCF25589.1"/>
    <property type="molecule type" value="Genomic_DNA"/>
</dbReference>
<reference evidence="2" key="1">
    <citation type="submission" date="2016-06" db="EMBL/GenBank/DDBJ databases">
        <authorList>
            <person name="Varghese N."/>
            <person name="Submissions Spin"/>
        </authorList>
    </citation>
    <scope>NUCLEOTIDE SEQUENCE [LARGE SCALE GENOMIC DNA]</scope>
    <source>
        <strain evidence="2">DSM 43816</strain>
    </source>
</reference>
<sequence>MGLLMNLREYLDSRSFTVLVVIPPDIDTLLRSVNQVVVQSGTTVTGVVTLSPALPGFLSFTMATGRPVVVTLQGTPSNWRADIALSGTGALFYFPTAPPLVPAEPRSSGTGAGRQEWLEPVAGRLRVDGELVVRVTGAAGQSAKMRLLPKNLAENELVTVRISPSAMLFGTTGVGMSVTDGVILIDDNPTMSPNGLDPAWRGLSIPELKLYVPRGVPLAGGTTVTASLSLTSPAGVDATATVRLPAADGRPELTAVVQWRDPAATRLGDLLPTLIEIVALLPVDGMKVPAVGEELTVGGGAPTRLRVRYARDPRQSPVVVGFTAALEADGDQGLITVRADPQSSVAPKAVITAAALATAVMADAPKPPPRPGDDGSGALLHDLLVAALGLSAVLTQQGRVVVHGVTIGYSTASVFDFTVDYSADIVVKPLTVGGGNGFGVSMDPARPMRVRFHGVRLRVDMNASGLDRYTLDYRSARVDVEDPGGWQVEHLGSLFDVLGTRSGKGSNWFEVDLAFALDLGPVRVEGATIRATVSGGSLDVTLRGLAVTLAFPGAGNGLDVIEGRGQLKIVSDATTGRPITDIRLAASVPPLNLAADAYLMTADHGPDGNQILVVFAIDLPGPVPLGPTGLGVFGFLGVFGTNTAIALRPGDDVVVQQLSWDPRRAGDTRFQPGSTTLGIGAVLGTVPDLGFTFSARAMFALSVPDVAVNASLKGTLLAPRAQLSEVGTAPDGDLINYLGGLAYGDSGLTIGLRGSYRVPVLFDLTVPVGAHFPRHSRDWFLRVGGDDKLGRGAPVLLTILPDILDEHAWAFFMVAGNGLPDLFDDGRDLAGFSVGMGAGWHRDLRFGPLGLEMSASVVAGIGTMPYPDEQGQSLVLAADGRLSGSLDLGPVSVAASAALKVQVGPGLRHMVDFHVCGEVDLAFFSIGGCVDFRLGDEPGPPPTPLASPLTGVALSDRNGRTVADAATDPDDAPVVWPDVVPVLAFTVGPRTEGTPSDVGPFRLVDPHPSTGEAGTSELRYQYVLTHLTMVSVTADGETTVPGNPDATWWIPAADQNSPNPLTTARHLSLLSTDPVPWLQTLADGGVSLPEDPLVPLRNLCGPAFTAQAGWLLGVDARRTAAGWEIPPEAGSASRFRGRLAARVTVTLDGEPLRASWFASVGLPAPVNPGGPRKVAAATPDRTFSGGLLLPHPLQGEWRIATGAPMLALAQFTFDEPIAQFRVWLRVRTTTTEDSIRVYSLGTSTQWTRAQTLNPDPSHRIYCYTPPSNTLEGGFRLYYHARSRVEVLGVRGINLTAQNDAAAVSASRAQAAAAGRAEAERPLDDGTNLLRPGTLYKISNTMVVRGPEGEKALPSTDYYFRTAPESGTRSAPPQFAASAFAPIFRTVDRFDPTYLERYLLGYVPGDGTRFWYHDDPVAASFTRKHITALAGRYGYDTLLRLRRTDTQPAAAPPPDLVTARLVTLLGVWQLARPDQRLHTLALESSGACRRPAVGASLVPEASLEPNATYDLATWFRRQGQTTGGVGLPGVVFTTSRYASALEQFTDLGFVSTGTTGLAGDLAVSAPTTLPPPGVGDGVFARVLRDLGLDLRPTPRARTSALWIRSGSGWLLSGVLLESPEPLERPDMGREPGADGNAPSRVRLGSLSAPNPFNQVWRDSSGCRVLLRTTSPAVPSAGLRLSIEENRPLATGGTTTATTYLLCSCNTTPRFAQEI</sequence>
<proteinExistence type="predicted"/>